<dbReference type="PANTHER" id="PTHR30336">
    <property type="entry name" value="INNER MEMBRANE PROTEIN, PROBABLE PERMEASE"/>
    <property type="match status" value="1"/>
</dbReference>
<name>A0A1T4KH01_VIBCI</name>
<proteinExistence type="predicted"/>
<keyword evidence="3" id="KW-1185">Reference proteome</keyword>
<dbReference type="EMBL" id="FUXB01000001">
    <property type="protein sequence ID" value="SJZ41702.1"/>
    <property type="molecule type" value="Genomic_DNA"/>
</dbReference>
<dbReference type="RefSeq" id="WP_078924617.1">
    <property type="nucleotide sequence ID" value="NZ_FUXB01000001.1"/>
</dbReference>
<dbReference type="GeneID" id="70583700"/>
<sequence length="210" mass="23880">MSKPLYQHLETLWKFMQMGHTPQPADVIIVPGSNDTRVAEVACRLYQQGLAPWVLFSGNTGRFTQGLFDQTEAETFAQVAKDSGLPSQAILIEPKATHSGENVRLSYQLLKEKGVKAERILVAHKPYMERRAYATFMKQWPEPLKTLQVTSSSDSLYDYLTDELTLDFVIQALVEDFERIQHYPAQGFQIEQTIPDDVLLAHQELKPLTI</sequence>
<organism evidence="2 3">
    <name type="scientific">Vibrio cincinnatiensis DSM 19608</name>
    <dbReference type="NCBI Taxonomy" id="1123491"/>
    <lineage>
        <taxon>Bacteria</taxon>
        <taxon>Pseudomonadati</taxon>
        <taxon>Pseudomonadota</taxon>
        <taxon>Gammaproteobacteria</taxon>
        <taxon>Vibrionales</taxon>
        <taxon>Vibrionaceae</taxon>
        <taxon>Vibrio</taxon>
    </lineage>
</organism>
<dbReference type="FunFam" id="3.40.50.620:FF:000280">
    <property type="entry name" value="DUF218 domain"/>
    <property type="match status" value="1"/>
</dbReference>
<dbReference type="PANTHER" id="PTHR30336:SF20">
    <property type="entry name" value="DUF218 DOMAIN-CONTAINING PROTEIN"/>
    <property type="match status" value="1"/>
</dbReference>
<protein>
    <submittedName>
        <fullName evidence="2">Uncharacterized SAM-binding protein YcdF, DUF218 family</fullName>
    </submittedName>
</protein>
<dbReference type="Gene3D" id="3.40.50.620">
    <property type="entry name" value="HUPs"/>
    <property type="match status" value="1"/>
</dbReference>
<gene>
    <name evidence="2" type="ORF">SAMN02745782_00209</name>
</gene>
<evidence type="ECO:0000313" key="3">
    <source>
        <dbReference type="Proteomes" id="UP000190834"/>
    </source>
</evidence>
<dbReference type="AlphaFoldDB" id="A0A1T4KH01"/>
<evidence type="ECO:0000259" key="1">
    <source>
        <dbReference type="Pfam" id="PF02698"/>
    </source>
</evidence>
<evidence type="ECO:0000313" key="2">
    <source>
        <dbReference type="EMBL" id="SJZ41702.1"/>
    </source>
</evidence>
<feature type="domain" description="DUF218" evidence="1">
    <location>
        <begin position="26"/>
        <end position="152"/>
    </location>
</feature>
<accession>A0A1T4KH01</accession>
<dbReference type="Proteomes" id="UP000190834">
    <property type="component" value="Unassembled WGS sequence"/>
</dbReference>
<dbReference type="InterPro" id="IPR014729">
    <property type="entry name" value="Rossmann-like_a/b/a_fold"/>
</dbReference>
<dbReference type="OrthoDB" id="2216870at2"/>
<dbReference type="GO" id="GO:0005886">
    <property type="term" value="C:plasma membrane"/>
    <property type="evidence" value="ECO:0007669"/>
    <property type="project" value="TreeGrafter"/>
</dbReference>
<dbReference type="CDD" id="cd06259">
    <property type="entry name" value="YdcF-like"/>
    <property type="match status" value="1"/>
</dbReference>
<dbReference type="STRING" id="1123491.SAMN02745782_00209"/>
<reference evidence="3" key="1">
    <citation type="submission" date="2017-02" db="EMBL/GenBank/DDBJ databases">
        <authorList>
            <person name="Varghese N."/>
            <person name="Submissions S."/>
        </authorList>
    </citation>
    <scope>NUCLEOTIDE SEQUENCE [LARGE SCALE GENOMIC DNA]</scope>
    <source>
        <strain evidence="3">DSM 19608</strain>
    </source>
</reference>
<dbReference type="InterPro" id="IPR051599">
    <property type="entry name" value="Cell_Envelope_Assoc"/>
</dbReference>
<dbReference type="InterPro" id="IPR003848">
    <property type="entry name" value="DUF218"/>
</dbReference>
<dbReference type="Pfam" id="PF02698">
    <property type="entry name" value="DUF218"/>
    <property type="match status" value="1"/>
</dbReference>